<dbReference type="Proteomes" id="UP000053477">
    <property type="component" value="Unassembled WGS sequence"/>
</dbReference>
<gene>
    <name evidence="2" type="ORF">SCHPADRAFT_902586</name>
</gene>
<evidence type="ECO:0000313" key="2">
    <source>
        <dbReference type="EMBL" id="KLO15288.1"/>
    </source>
</evidence>
<keyword evidence="3" id="KW-1185">Reference proteome</keyword>
<evidence type="ECO:0000313" key="3">
    <source>
        <dbReference type="Proteomes" id="UP000053477"/>
    </source>
</evidence>
<organism evidence="2 3">
    <name type="scientific">Schizopora paradoxa</name>
    <dbReference type="NCBI Taxonomy" id="27342"/>
    <lineage>
        <taxon>Eukaryota</taxon>
        <taxon>Fungi</taxon>
        <taxon>Dikarya</taxon>
        <taxon>Basidiomycota</taxon>
        <taxon>Agaricomycotina</taxon>
        <taxon>Agaricomycetes</taxon>
        <taxon>Hymenochaetales</taxon>
        <taxon>Schizoporaceae</taxon>
        <taxon>Schizopora</taxon>
    </lineage>
</organism>
<dbReference type="InParanoid" id="A0A0H2S0J0"/>
<sequence length="58" mass="5919">MRFILLSVAVSLLANAFLFGALGAPTGMATNPSTTLALEFASASEVIPSSDGPCRECT</sequence>
<accession>A0A0H2S0J0</accession>
<name>A0A0H2S0J0_9AGAM</name>
<protein>
    <submittedName>
        <fullName evidence="2">Uncharacterized protein</fullName>
    </submittedName>
</protein>
<dbReference type="EMBL" id="KQ085932">
    <property type="protein sequence ID" value="KLO15288.1"/>
    <property type="molecule type" value="Genomic_DNA"/>
</dbReference>
<proteinExistence type="predicted"/>
<reference evidence="2 3" key="1">
    <citation type="submission" date="2015-04" db="EMBL/GenBank/DDBJ databases">
        <title>Complete genome sequence of Schizopora paradoxa KUC8140, a cosmopolitan wood degrader in East Asia.</title>
        <authorList>
            <consortium name="DOE Joint Genome Institute"/>
            <person name="Min B."/>
            <person name="Park H."/>
            <person name="Jang Y."/>
            <person name="Kim J.-J."/>
            <person name="Kim K.H."/>
            <person name="Pangilinan J."/>
            <person name="Lipzen A."/>
            <person name="Riley R."/>
            <person name="Grigoriev I.V."/>
            <person name="Spatafora J.W."/>
            <person name="Choi I.-G."/>
        </authorList>
    </citation>
    <scope>NUCLEOTIDE SEQUENCE [LARGE SCALE GENOMIC DNA]</scope>
    <source>
        <strain evidence="2 3">KUC8140</strain>
    </source>
</reference>
<feature type="chain" id="PRO_5005201938" evidence="1">
    <location>
        <begin position="24"/>
        <end position="58"/>
    </location>
</feature>
<dbReference type="AlphaFoldDB" id="A0A0H2S0J0"/>
<evidence type="ECO:0000256" key="1">
    <source>
        <dbReference type="SAM" id="SignalP"/>
    </source>
</evidence>
<keyword evidence="1" id="KW-0732">Signal</keyword>
<feature type="signal peptide" evidence="1">
    <location>
        <begin position="1"/>
        <end position="23"/>
    </location>
</feature>